<feature type="domain" description="Helicase C-terminal" evidence="2">
    <location>
        <begin position="859"/>
        <end position="1038"/>
    </location>
</feature>
<keyword evidence="3" id="KW-0547">Nucleotide-binding</keyword>
<keyword evidence="3" id="KW-0347">Helicase</keyword>
<comment type="caution">
    <text evidence="3">The sequence shown here is derived from an EMBL/GenBank/DDBJ whole genome shotgun (WGS) entry which is preliminary data.</text>
</comment>
<feature type="region of interest" description="Disordered" evidence="1">
    <location>
        <begin position="156"/>
        <end position="179"/>
    </location>
</feature>
<dbReference type="InterPro" id="IPR027417">
    <property type="entry name" value="P-loop_NTPase"/>
</dbReference>
<feature type="compositionally biased region" description="Basic and acidic residues" evidence="1">
    <location>
        <begin position="156"/>
        <end position="166"/>
    </location>
</feature>
<dbReference type="RefSeq" id="WP_160914625.1">
    <property type="nucleotide sequence ID" value="NZ_WMFA01000004.1"/>
</dbReference>
<proteinExistence type="predicted"/>
<gene>
    <name evidence="3" type="ORF">GLW00_12760</name>
</gene>
<dbReference type="Proteomes" id="UP000450457">
    <property type="component" value="Unassembled WGS sequence"/>
</dbReference>
<keyword evidence="3" id="KW-0067">ATP-binding</keyword>
<dbReference type="PROSITE" id="PS51194">
    <property type="entry name" value="HELICASE_CTER"/>
    <property type="match status" value="1"/>
</dbReference>
<dbReference type="EMBL" id="WMFA01000004">
    <property type="protein sequence ID" value="MYL71730.1"/>
    <property type="molecule type" value="Genomic_DNA"/>
</dbReference>
<dbReference type="AlphaFoldDB" id="A0A845FCQ9"/>
<evidence type="ECO:0000313" key="4">
    <source>
        <dbReference type="Proteomes" id="UP000450457"/>
    </source>
</evidence>
<dbReference type="NCBIfam" id="NF038325">
    <property type="entry name" value="DISARM_DrmAS"/>
    <property type="match status" value="1"/>
</dbReference>
<reference evidence="3 4" key="1">
    <citation type="submission" date="2019-11" db="EMBL/GenBank/DDBJ databases">
        <title>Genome sequences of 17 halophilic strains isolated from different environments.</title>
        <authorList>
            <person name="Furrow R.E."/>
        </authorList>
    </citation>
    <scope>NUCLEOTIDE SEQUENCE [LARGE SCALE GENOMIC DNA]</scope>
    <source>
        <strain evidence="3 4">SL-4</strain>
    </source>
</reference>
<dbReference type="SMART" id="SM00490">
    <property type="entry name" value="HELICc"/>
    <property type="match status" value="1"/>
</dbReference>
<dbReference type="InterPro" id="IPR001650">
    <property type="entry name" value="Helicase_C-like"/>
</dbReference>
<dbReference type="Gene3D" id="3.40.50.300">
    <property type="entry name" value="P-loop containing nucleotide triphosphate hydrolases"/>
    <property type="match status" value="1"/>
</dbReference>
<accession>A0A845FCQ9</accession>
<dbReference type="Pfam" id="PF00271">
    <property type="entry name" value="Helicase_C"/>
    <property type="match status" value="1"/>
</dbReference>
<sequence>MSKLTPIAIKLMDFLNDNIEGGNIVEITNQIKKENLYIEKEQIERTLEKYPEIFELEGEIWRLVSVLEEKKRKDVVNRKASLKEETEEKMDEGRKLKDEQSYFTNMRDDYIKALQRDLIGPTEEEELIKERPNVFYLGGMLYPANTEVEDIEEFGAEEKSERKDHEDDTDEEIASNQNRFQPSSIGITCNLKQETASVNVKISYGKYKQVKEGKRKFYKRLPYYCEKSINLNKNKDSFYLEDGKVEFLSIVSQKENEISLSVFLINRYKHEDTIPVEHILFQPEIILVGPDEKDNVFIRRDVNYDNSIEDEDIDRSMLLYRNTPEFAVGHGCAVQWNEFTEETAGKIKTVFIPEYEVPAVEHLDLKDMSGLNMYVLSYLDDPEKLKKELFPLLDMYKQWINKQTEIKVDEHLVSQKDKHIRYLKEAYGRIKEGIEIICNDEDYFEAFKFANEIMLHQRTFSEASKFYRTTGKHAEKQILEGQWRPFQLAFILLNIKSIVNPQCEERDYVDLLWFPTGGGKTEAYLGLAAFVMSIRRLKGAPDGVEGYAGTTIIMRYTLRLLTIQQFQRASALICAAEYLRSNNSKKWGRESFSIGLWVGGGTTPNQLEGEGSATDALHKLNNNEKVYGGNPIQLHNCPKCGQELTPESYKVERKVFTIHCENKKCFFHTNKIPAYTVDEAIYNQCPTLLIGTVDKFARLPWNGSIASFFGKVDRYCERHGFIREGDSHSWTHNATGSLPKSRTVEIENLKPPELIIQDELHLISGPLGSMVGLYESAIDFLSMDEINGEKIKPKVVASTATIRRADSQVKGVFNRGVRQFPPSGTNSEDSFFSYEVTGEKKPGRKYVGLYFPGSSGKTALVRIYARLLQKSFDLREQGDDVNPYWTLAGYYNSLRELGGTLRLLEDDIPDRIKYLVGDKRKQRFIKHKQELMSQIDATDIPELLNKLELNADNKRAVDVLLATNMISVGVDIDRLGMMVITGQPKSTSEYIQASSRVGRKYPGLVFTLYNWSRPRDISHYEQFVSYHSKFYSHVEATSVTPYSFRSRDKGLRAVIVGLLRQLDSRLYRNPDAKKFTKENGYIDEIREYIINRCRDIDEIDQDNIEKEIDDIFNWWEERVNENPDNLNYQKYKFSRRDTPVLFRSINQDIENAKLIPDSLRDVEAEVDTYYTYWDEEDGQ</sequence>
<protein>
    <submittedName>
        <fullName evidence="3">DNA helicase</fullName>
    </submittedName>
</protein>
<evidence type="ECO:0000259" key="2">
    <source>
        <dbReference type="PROSITE" id="PS51194"/>
    </source>
</evidence>
<dbReference type="SUPFAM" id="SSF52540">
    <property type="entry name" value="P-loop containing nucleoside triphosphate hydrolases"/>
    <property type="match status" value="2"/>
</dbReference>
<dbReference type="OrthoDB" id="713315at2"/>
<evidence type="ECO:0000313" key="3">
    <source>
        <dbReference type="EMBL" id="MYL71730.1"/>
    </source>
</evidence>
<dbReference type="GO" id="GO:0004386">
    <property type="term" value="F:helicase activity"/>
    <property type="evidence" value="ECO:0007669"/>
    <property type="project" value="UniProtKB-KW"/>
</dbReference>
<evidence type="ECO:0000256" key="1">
    <source>
        <dbReference type="SAM" id="MobiDB-lite"/>
    </source>
</evidence>
<dbReference type="GeneID" id="78007874"/>
<name>A0A845FCQ9_9BACI</name>
<keyword evidence="3" id="KW-0378">Hydrolase</keyword>
<organism evidence="3 4">
    <name type="scientific">Halobacillus litoralis</name>
    <dbReference type="NCBI Taxonomy" id="45668"/>
    <lineage>
        <taxon>Bacteria</taxon>
        <taxon>Bacillati</taxon>
        <taxon>Bacillota</taxon>
        <taxon>Bacilli</taxon>
        <taxon>Bacillales</taxon>
        <taxon>Bacillaceae</taxon>
        <taxon>Halobacillus</taxon>
    </lineage>
</organism>
<dbReference type="CDD" id="cd18785">
    <property type="entry name" value="SF2_C"/>
    <property type="match status" value="1"/>
</dbReference>